<evidence type="ECO:0000259" key="5">
    <source>
        <dbReference type="PROSITE" id="PS50280"/>
    </source>
</evidence>
<feature type="domain" description="SET" evidence="5">
    <location>
        <begin position="206"/>
        <end position="508"/>
    </location>
</feature>
<dbReference type="SUPFAM" id="SSF48452">
    <property type="entry name" value="TPR-like"/>
    <property type="match status" value="1"/>
</dbReference>
<dbReference type="PROSITE" id="PS01360">
    <property type="entry name" value="ZF_MYND_1"/>
    <property type="match status" value="1"/>
</dbReference>
<dbReference type="PROSITE" id="PS50865">
    <property type="entry name" value="ZF_MYND_2"/>
    <property type="match status" value="1"/>
</dbReference>
<dbReference type="Gene3D" id="6.10.140.2220">
    <property type="match status" value="1"/>
</dbReference>
<dbReference type="PANTHER" id="PTHR47111:SF1">
    <property type="entry name" value="SET AND MYND DOMAIN-CONTAINING PROTEIN 4"/>
    <property type="match status" value="1"/>
</dbReference>
<keyword evidence="1" id="KW-0479">Metal-binding</keyword>
<protein>
    <recommendedName>
        <fullName evidence="9">MYND-type domain-containing protein</fullName>
    </recommendedName>
</protein>
<dbReference type="AlphaFoldDB" id="A0A182XQ10"/>
<dbReference type="Gene3D" id="1.25.40.10">
    <property type="entry name" value="Tetratricopeptide repeat domain"/>
    <property type="match status" value="2"/>
</dbReference>
<dbReference type="GO" id="GO:0008170">
    <property type="term" value="F:N-methyltransferase activity"/>
    <property type="evidence" value="ECO:0007669"/>
    <property type="project" value="UniProtKB-ARBA"/>
</dbReference>
<keyword evidence="3" id="KW-0862">Zinc</keyword>
<evidence type="ECO:0000259" key="6">
    <source>
        <dbReference type="PROSITE" id="PS50865"/>
    </source>
</evidence>
<dbReference type="GO" id="GO:0008270">
    <property type="term" value="F:zinc ion binding"/>
    <property type="evidence" value="ECO:0007669"/>
    <property type="project" value="UniProtKB-KW"/>
</dbReference>
<dbReference type="SUPFAM" id="SSF82199">
    <property type="entry name" value="SET domain"/>
    <property type="match status" value="1"/>
</dbReference>
<dbReference type="Proteomes" id="UP000076407">
    <property type="component" value="Unassembled WGS sequence"/>
</dbReference>
<dbReference type="Pfam" id="PF01753">
    <property type="entry name" value="zf-MYND"/>
    <property type="match status" value="1"/>
</dbReference>
<dbReference type="InterPro" id="IPR046341">
    <property type="entry name" value="SET_dom_sf"/>
</dbReference>
<dbReference type="VEuPathDB" id="VectorBase:AQUA011962"/>
<evidence type="ECO:0000256" key="2">
    <source>
        <dbReference type="ARBA" id="ARBA00022771"/>
    </source>
</evidence>
<dbReference type="InterPro" id="IPR001214">
    <property type="entry name" value="SET_dom"/>
</dbReference>
<keyword evidence="2 4" id="KW-0863">Zinc-finger</keyword>
<sequence>MSERLQDNAYDVVKLFDQLWEESLKQRIIEPTQNQPDKDKILEIMKREIDEFLRTYPFHDRLKLQPDTKDNAKAVAARALGNELFAAEGEYLKSLQHYNESIACSEPGSETRALAYGNRSAVCLRFDRYEECLESIRLARASNYPARLADKLRKREQHVKRCIEEMDAELSDGEPIEVGKHRPRYLGYPVLKLSYEAHANAPQLVKCVELRQDSEFGRHLVTTQKLKVGDVLMIEKPYASMLNDQERYKRCAFCHNEDRFTLIPCEGCTVAMYCSKECMDKALKQYHRYECGVLRDCWRIIGSLLGGMVGLRTVATSFASFEQDLEGWIDHLNTLDEAKVNAFTVDWNEVTDSDMYDTVHVLATNQKRRSCKDLAMLIFFASIVHRLLLERTELGTLCESNPARSKLLFDLLLRHVQTSLINKKQVSHMKSCEIDQEDEYEFNYFGYDSDDEEKYEERTHAIAVYPLFSMVNHSCIPNVAPIHLLDGRCAFVASRPIAAGEQLFDVYGFATMEFDRSFRLLCLEQCYNFKCRCAVCESFSYVSVRNMNQEEEKFLRPLSDSMQMEKHLPKLIEHMNEVGRRYPKHQYTAAEVMLVRSLRIIHSYSLEDDVENEFGDFGINSNIHVNMSKRLSDKKCDVTKLFDTLWKEANQHRVAILIQNQPDKDKLAELIKRKTDDFLRTFPFRDRLKLQPDTKDNAKALAARNRGNELFVPMQGKYLESLQHYNESIAYSEPGSEARALAYGNRSVVCLKLGLSQECLENIRLARASNYPARLADKLNKREQHVKRSIENDAQIIPRRVTHTPGKYWARETGCPALQLSYE</sequence>
<name>A0A182XQ10_ANOQN</name>
<proteinExistence type="predicted"/>
<dbReference type="Gene3D" id="2.170.270.10">
    <property type="entry name" value="SET domain"/>
    <property type="match status" value="2"/>
</dbReference>
<dbReference type="PROSITE" id="PS50280">
    <property type="entry name" value="SET"/>
    <property type="match status" value="1"/>
</dbReference>
<evidence type="ECO:0000256" key="3">
    <source>
        <dbReference type="ARBA" id="ARBA00022833"/>
    </source>
</evidence>
<evidence type="ECO:0000256" key="1">
    <source>
        <dbReference type="ARBA" id="ARBA00022723"/>
    </source>
</evidence>
<evidence type="ECO:0000313" key="8">
    <source>
        <dbReference type="Proteomes" id="UP000076407"/>
    </source>
</evidence>
<dbReference type="SUPFAM" id="SSF144232">
    <property type="entry name" value="HIT/MYND zinc finger-like"/>
    <property type="match status" value="1"/>
</dbReference>
<dbReference type="PANTHER" id="PTHR47111">
    <property type="entry name" value="BCDNA.LD29892"/>
    <property type="match status" value="1"/>
</dbReference>
<accession>A0A182XQ10</accession>
<dbReference type="GO" id="GO:0008276">
    <property type="term" value="F:protein methyltransferase activity"/>
    <property type="evidence" value="ECO:0007669"/>
    <property type="project" value="UniProtKB-ARBA"/>
</dbReference>
<evidence type="ECO:0000256" key="4">
    <source>
        <dbReference type="PROSITE-ProRule" id="PRU00134"/>
    </source>
</evidence>
<dbReference type="Pfam" id="PF00856">
    <property type="entry name" value="SET"/>
    <property type="match status" value="1"/>
</dbReference>
<dbReference type="InterPro" id="IPR002893">
    <property type="entry name" value="Znf_MYND"/>
</dbReference>
<dbReference type="EnsemblMetazoa" id="AQUA011962-RA">
    <property type="protein sequence ID" value="AQUA011962-PA"/>
    <property type="gene ID" value="AQUA011962"/>
</dbReference>
<dbReference type="GO" id="GO:0008757">
    <property type="term" value="F:S-adenosylmethionine-dependent methyltransferase activity"/>
    <property type="evidence" value="ECO:0007669"/>
    <property type="project" value="UniProtKB-ARBA"/>
</dbReference>
<feature type="domain" description="MYND-type" evidence="6">
    <location>
        <begin position="251"/>
        <end position="291"/>
    </location>
</feature>
<dbReference type="InterPro" id="IPR011990">
    <property type="entry name" value="TPR-like_helical_dom_sf"/>
</dbReference>
<organism evidence="7 8">
    <name type="scientific">Anopheles quadriannulatus</name>
    <name type="common">Mosquito</name>
    <dbReference type="NCBI Taxonomy" id="34691"/>
    <lineage>
        <taxon>Eukaryota</taxon>
        <taxon>Metazoa</taxon>
        <taxon>Ecdysozoa</taxon>
        <taxon>Arthropoda</taxon>
        <taxon>Hexapoda</taxon>
        <taxon>Insecta</taxon>
        <taxon>Pterygota</taxon>
        <taxon>Neoptera</taxon>
        <taxon>Endopterygota</taxon>
        <taxon>Diptera</taxon>
        <taxon>Nematocera</taxon>
        <taxon>Culicoidea</taxon>
        <taxon>Culicidae</taxon>
        <taxon>Anophelinae</taxon>
        <taxon>Anopheles</taxon>
    </lineage>
</organism>
<reference evidence="7" key="1">
    <citation type="submission" date="2020-05" db="UniProtKB">
        <authorList>
            <consortium name="EnsemblMetazoa"/>
        </authorList>
    </citation>
    <scope>IDENTIFICATION</scope>
    <source>
        <strain evidence="7">SANGQUA</strain>
    </source>
</reference>
<dbReference type="STRING" id="34691.A0A182XQ10"/>
<evidence type="ECO:0000313" key="7">
    <source>
        <dbReference type="EnsemblMetazoa" id="AQUA011962-PA"/>
    </source>
</evidence>
<evidence type="ECO:0008006" key="9">
    <source>
        <dbReference type="Google" id="ProtNLM"/>
    </source>
</evidence>
<keyword evidence="8" id="KW-1185">Reference proteome</keyword>